<keyword evidence="4" id="KW-0788">Thiol protease</keyword>
<evidence type="ECO:0000256" key="5">
    <source>
        <dbReference type="SAM" id="SignalP"/>
    </source>
</evidence>
<evidence type="ECO:0000259" key="6">
    <source>
        <dbReference type="PROSITE" id="PS51935"/>
    </source>
</evidence>
<dbReference type="PANTHER" id="PTHR47053:SF1">
    <property type="entry name" value="MUREIN DD-ENDOPEPTIDASE MEPH-RELATED"/>
    <property type="match status" value="1"/>
</dbReference>
<dbReference type="Gene3D" id="3.90.1720.10">
    <property type="entry name" value="endopeptidase domain like (from Nostoc punctiforme)"/>
    <property type="match status" value="1"/>
</dbReference>
<dbReference type="InterPro" id="IPR038765">
    <property type="entry name" value="Papain-like_cys_pep_sf"/>
</dbReference>
<dbReference type="RefSeq" id="WP_198746277.1">
    <property type="nucleotide sequence ID" value="NZ_JAEHTE010000001.1"/>
</dbReference>
<evidence type="ECO:0000256" key="3">
    <source>
        <dbReference type="ARBA" id="ARBA00022801"/>
    </source>
</evidence>
<dbReference type="GO" id="GO:0008234">
    <property type="term" value="F:cysteine-type peptidase activity"/>
    <property type="evidence" value="ECO:0007669"/>
    <property type="project" value="UniProtKB-KW"/>
</dbReference>
<keyword evidence="2" id="KW-0645">Protease</keyword>
<dbReference type="PANTHER" id="PTHR47053">
    <property type="entry name" value="MUREIN DD-ENDOPEPTIDASE MEPH-RELATED"/>
    <property type="match status" value="1"/>
</dbReference>
<keyword evidence="5" id="KW-0732">Signal</keyword>
<dbReference type="AlphaFoldDB" id="A0A8I1JHG8"/>
<keyword evidence="3" id="KW-0378">Hydrolase</keyword>
<reference evidence="7" key="1">
    <citation type="submission" date="2020-12" db="EMBL/GenBank/DDBJ databases">
        <title>Enhanced detection system for hospital associated transmission using whole genome sequencing surveillance.</title>
        <authorList>
            <person name="Harrison L.H."/>
            <person name="Van Tyne D."/>
            <person name="Marsh J.W."/>
            <person name="Griffith M.P."/>
            <person name="Snyder D.J."/>
            <person name="Cooper V.S."/>
            <person name="Mustapha M."/>
        </authorList>
    </citation>
    <scope>NUCLEOTIDE SEQUENCE</scope>
    <source>
        <strain evidence="7">PSB00042</strain>
    </source>
</reference>
<feature type="chain" id="PRO_5034749352" evidence="5">
    <location>
        <begin position="25"/>
        <end position="209"/>
    </location>
</feature>
<dbReference type="GO" id="GO:0006508">
    <property type="term" value="P:proteolysis"/>
    <property type="evidence" value="ECO:0007669"/>
    <property type="project" value="UniProtKB-KW"/>
</dbReference>
<dbReference type="PROSITE" id="PS51257">
    <property type="entry name" value="PROKAR_LIPOPROTEIN"/>
    <property type="match status" value="1"/>
</dbReference>
<evidence type="ECO:0000256" key="1">
    <source>
        <dbReference type="ARBA" id="ARBA00007074"/>
    </source>
</evidence>
<evidence type="ECO:0000256" key="4">
    <source>
        <dbReference type="ARBA" id="ARBA00022807"/>
    </source>
</evidence>
<protein>
    <submittedName>
        <fullName evidence="7">C40 family peptidase</fullName>
    </submittedName>
</protein>
<feature type="signal peptide" evidence="5">
    <location>
        <begin position="1"/>
        <end position="24"/>
    </location>
</feature>
<sequence length="209" mass="22899">MNFIIKAGFIAAAGLLLTACSSQSSYESQGSFTEDSSFSFFSHTAKKTEVKAPKLTAVGAGKGYQVSRTTAAANEVLITAMGLVGTPYRWGGETEKQGFDCSGLVQHVFSETLDMDLPRRSVEMSRMKGKTVAKSELKTGDLVFFSTGKRREINHVGLFVGNNRFVHAPRAGRNVSISRLDSPYWQKTFREAKRVITPQSLEMAKADIK</sequence>
<dbReference type="Proteomes" id="UP000637061">
    <property type="component" value="Unassembled WGS sequence"/>
</dbReference>
<dbReference type="EMBL" id="JAEHTE010000001">
    <property type="protein sequence ID" value="MBI6882666.1"/>
    <property type="molecule type" value="Genomic_DNA"/>
</dbReference>
<feature type="domain" description="NlpC/P60" evidence="6">
    <location>
        <begin position="70"/>
        <end position="196"/>
    </location>
</feature>
<organism evidence="7 8">
    <name type="scientific">Pseudomonas putida</name>
    <name type="common">Arthrobacter siderocapsulatus</name>
    <dbReference type="NCBI Taxonomy" id="303"/>
    <lineage>
        <taxon>Bacteria</taxon>
        <taxon>Pseudomonadati</taxon>
        <taxon>Pseudomonadota</taxon>
        <taxon>Gammaproteobacteria</taxon>
        <taxon>Pseudomonadales</taxon>
        <taxon>Pseudomonadaceae</taxon>
        <taxon>Pseudomonas</taxon>
    </lineage>
</organism>
<evidence type="ECO:0000313" key="8">
    <source>
        <dbReference type="Proteomes" id="UP000637061"/>
    </source>
</evidence>
<comment type="similarity">
    <text evidence="1">Belongs to the peptidase C40 family.</text>
</comment>
<name>A0A8I1JHG8_PSEPU</name>
<dbReference type="InterPro" id="IPR051202">
    <property type="entry name" value="Peptidase_C40"/>
</dbReference>
<dbReference type="PROSITE" id="PS51935">
    <property type="entry name" value="NLPC_P60"/>
    <property type="match status" value="1"/>
</dbReference>
<comment type="caution">
    <text evidence="7">The sequence shown here is derived from an EMBL/GenBank/DDBJ whole genome shotgun (WGS) entry which is preliminary data.</text>
</comment>
<evidence type="ECO:0000256" key="2">
    <source>
        <dbReference type="ARBA" id="ARBA00022670"/>
    </source>
</evidence>
<evidence type="ECO:0000313" key="7">
    <source>
        <dbReference type="EMBL" id="MBI6882666.1"/>
    </source>
</evidence>
<dbReference type="SUPFAM" id="SSF54001">
    <property type="entry name" value="Cysteine proteinases"/>
    <property type="match status" value="1"/>
</dbReference>
<dbReference type="InterPro" id="IPR000064">
    <property type="entry name" value="NLP_P60_dom"/>
</dbReference>
<proteinExistence type="inferred from homology"/>
<gene>
    <name evidence="7" type="ORF">JEU22_01965</name>
</gene>
<accession>A0A8I1JHG8</accession>
<dbReference type="Pfam" id="PF00877">
    <property type="entry name" value="NLPC_P60"/>
    <property type="match status" value="1"/>
</dbReference>